<evidence type="ECO:0000313" key="2">
    <source>
        <dbReference type="Proteomes" id="UP001287356"/>
    </source>
</evidence>
<evidence type="ECO:0000313" key="1">
    <source>
        <dbReference type="EMBL" id="KAK3362191.1"/>
    </source>
</evidence>
<dbReference type="AlphaFoldDB" id="A0AAE0JUL6"/>
<accession>A0AAE0JUL6</accession>
<gene>
    <name evidence="1" type="ORF">B0T24DRAFT_599072</name>
</gene>
<reference evidence="1" key="1">
    <citation type="journal article" date="2023" name="Mol. Phylogenet. Evol.">
        <title>Genome-scale phylogeny and comparative genomics of the fungal order Sordariales.</title>
        <authorList>
            <person name="Hensen N."/>
            <person name="Bonometti L."/>
            <person name="Westerberg I."/>
            <person name="Brannstrom I.O."/>
            <person name="Guillou S."/>
            <person name="Cros-Aarteil S."/>
            <person name="Calhoun S."/>
            <person name="Haridas S."/>
            <person name="Kuo A."/>
            <person name="Mondo S."/>
            <person name="Pangilinan J."/>
            <person name="Riley R."/>
            <person name="LaButti K."/>
            <person name="Andreopoulos B."/>
            <person name="Lipzen A."/>
            <person name="Chen C."/>
            <person name="Yan M."/>
            <person name="Daum C."/>
            <person name="Ng V."/>
            <person name="Clum A."/>
            <person name="Steindorff A."/>
            <person name="Ohm R.A."/>
            <person name="Martin F."/>
            <person name="Silar P."/>
            <person name="Natvig D.O."/>
            <person name="Lalanne C."/>
            <person name="Gautier V."/>
            <person name="Ament-Velasquez S.L."/>
            <person name="Kruys A."/>
            <person name="Hutchinson M.I."/>
            <person name="Powell A.J."/>
            <person name="Barry K."/>
            <person name="Miller A.N."/>
            <person name="Grigoriev I.V."/>
            <person name="Debuchy R."/>
            <person name="Gladieux P."/>
            <person name="Hiltunen Thoren M."/>
            <person name="Johannesson H."/>
        </authorList>
    </citation>
    <scope>NUCLEOTIDE SEQUENCE</scope>
    <source>
        <strain evidence="1">CBS 958.72</strain>
    </source>
</reference>
<name>A0AAE0JUL6_9PEZI</name>
<organism evidence="1 2">
    <name type="scientific">Lasiosphaeria ovina</name>
    <dbReference type="NCBI Taxonomy" id="92902"/>
    <lineage>
        <taxon>Eukaryota</taxon>
        <taxon>Fungi</taxon>
        <taxon>Dikarya</taxon>
        <taxon>Ascomycota</taxon>
        <taxon>Pezizomycotina</taxon>
        <taxon>Sordariomycetes</taxon>
        <taxon>Sordariomycetidae</taxon>
        <taxon>Sordariales</taxon>
        <taxon>Lasiosphaeriaceae</taxon>
        <taxon>Lasiosphaeria</taxon>
    </lineage>
</organism>
<protein>
    <submittedName>
        <fullName evidence="1">Uncharacterized protein</fullName>
    </submittedName>
</protein>
<reference evidence="1" key="2">
    <citation type="submission" date="2023-06" db="EMBL/GenBank/DDBJ databases">
        <authorList>
            <consortium name="Lawrence Berkeley National Laboratory"/>
            <person name="Haridas S."/>
            <person name="Hensen N."/>
            <person name="Bonometti L."/>
            <person name="Westerberg I."/>
            <person name="Brannstrom I.O."/>
            <person name="Guillou S."/>
            <person name="Cros-Aarteil S."/>
            <person name="Calhoun S."/>
            <person name="Kuo A."/>
            <person name="Mondo S."/>
            <person name="Pangilinan J."/>
            <person name="Riley R."/>
            <person name="Labutti K."/>
            <person name="Andreopoulos B."/>
            <person name="Lipzen A."/>
            <person name="Chen C."/>
            <person name="Yanf M."/>
            <person name="Daum C."/>
            <person name="Ng V."/>
            <person name="Clum A."/>
            <person name="Steindorff A."/>
            <person name="Ohm R."/>
            <person name="Martin F."/>
            <person name="Silar P."/>
            <person name="Natvig D."/>
            <person name="Lalanne C."/>
            <person name="Gautier V."/>
            <person name="Ament-Velasquez S.L."/>
            <person name="Kruys A."/>
            <person name="Hutchinson M.I."/>
            <person name="Powell A.J."/>
            <person name="Barry K."/>
            <person name="Miller A.N."/>
            <person name="Grigoriev I.V."/>
            <person name="Debuchy R."/>
            <person name="Gladieux P."/>
            <person name="Thoren M.H."/>
            <person name="Johannesson H."/>
        </authorList>
    </citation>
    <scope>NUCLEOTIDE SEQUENCE</scope>
    <source>
        <strain evidence="1">CBS 958.72</strain>
    </source>
</reference>
<proteinExistence type="predicted"/>
<dbReference type="EMBL" id="JAULSN010000010">
    <property type="protein sequence ID" value="KAK3362191.1"/>
    <property type="molecule type" value="Genomic_DNA"/>
</dbReference>
<keyword evidence="2" id="KW-1185">Reference proteome</keyword>
<comment type="caution">
    <text evidence="1">The sequence shown here is derived from an EMBL/GenBank/DDBJ whole genome shotgun (WGS) entry which is preliminary data.</text>
</comment>
<sequence>MTTFTAFTIVTIINTINNTTRLSTVFKEPPENFTMPSTNSDGTRISTVTFERFGTRSTTVLSDGTFEHIRKQDHLFFPIMSNPQPTGENIFDRKVFYNLIKDPFGMNFTLVKDIGSEYAPYDLVKSLLFNDQAPIQSCDAEGHGPFFGNWGQSHSWLIHSTTSTSYEGFASGKCASGKCASGKFARGKFAGGKFASGKFANNQFAHYQFVNHPFGWDIPTTE</sequence>
<dbReference type="Proteomes" id="UP001287356">
    <property type="component" value="Unassembled WGS sequence"/>
</dbReference>